<keyword evidence="2" id="KW-1185">Reference proteome</keyword>
<dbReference type="InterPro" id="IPR011990">
    <property type="entry name" value="TPR-like_helical_dom_sf"/>
</dbReference>
<sequence>MALLENSQHSHRRLAFRALLDQLRVNPATVGTRVQPEEAWRVLAEAERRDADVVADILMYPTVGVWLTRALHHTRAGRGTPWAELGYLHLIAASAAIRCGYQCTIRVPVWRGFVSLPTVGHLRLPGAFPSGSVDVACAGAGSRAHVNRAVTIPLDGTDPAFTPTRRHVNTSRGVTMCVWVEDRDAYHGFGDPVPPVVLTDAESSEWHKLLDEAWDVLTLDHPRHARELAAGLRMVVPIEPDSDTIGASSPAAFGGVRMSANASATEFAEALMHELQHSKLNGLMGLVKLVEDDGGRYLAPWRDDPRPLAGLVHGVYAFTCGVEFWLAQEPTAQVHEARRIAFDIAYRRAQVRRALGTLAASGHLTQPGEALVEAVSARLAVCEQAPVTTMLARTVTTMLDDHQGLWRLRHVRPDGEAVTALATAWRDGAPPPSRAVGSHVVTGDERRLPANRHALLRARAIDPDLYAALARVPAELPGTTPRADAALCGGDHAGAATAYENRLHDDPEDGQAWVGLGLALRAQGRNATALLAHPEVTVAVHRRVRLLTGRAPRPTALSAWLSPSL</sequence>
<dbReference type="AlphaFoldDB" id="A0A4R7VUT4"/>
<proteinExistence type="predicted"/>
<dbReference type="SUPFAM" id="SSF48452">
    <property type="entry name" value="TPR-like"/>
    <property type="match status" value="1"/>
</dbReference>
<dbReference type="Proteomes" id="UP000294927">
    <property type="component" value="Unassembled WGS sequence"/>
</dbReference>
<comment type="caution">
    <text evidence="1">The sequence shown here is derived from an EMBL/GenBank/DDBJ whole genome shotgun (WGS) entry which is preliminary data.</text>
</comment>
<organism evidence="1 2">
    <name type="scientific">Actinophytocola oryzae</name>
    <dbReference type="NCBI Taxonomy" id="502181"/>
    <lineage>
        <taxon>Bacteria</taxon>
        <taxon>Bacillati</taxon>
        <taxon>Actinomycetota</taxon>
        <taxon>Actinomycetes</taxon>
        <taxon>Pseudonocardiales</taxon>
        <taxon>Pseudonocardiaceae</taxon>
    </lineage>
</organism>
<dbReference type="InterPro" id="IPR026337">
    <property type="entry name" value="AKG_HExxH"/>
</dbReference>
<gene>
    <name evidence="1" type="ORF">CLV71_10470</name>
</gene>
<dbReference type="Gene3D" id="1.25.40.10">
    <property type="entry name" value="Tetratricopeptide repeat domain"/>
    <property type="match status" value="1"/>
</dbReference>
<dbReference type="RefSeq" id="WP_133902647.1">
    <property type="nucleotide sequence ID" value="NZ_SOCP01000004.1"/>
</dbReference>
<evidence type="ECO:0000313" key="2">
    <source>
        <dbReference type="Proteomes" id="UP000294927"/>
    </source>
</evidence>
<reference evidence="1 2" key="1">
    <citation type="submission" date="2019-03" db="EMBL/GenBank/DDBJ databases">
        <title>Genomic Encyclopedia of Archaeal and Bacterial Type Strains, Phase II (KMG-II): from individual species to whole genera.</title>
        <authorList>
            <person name="Goeker M."/>
        </authorList>
    </citation>
    <scope>NUCLEOTIDE SEQUENCE [LARGE SCALE GENOMIC DNA]</scope>
    <source>
        <strain evidence="1 2">DSM 45499</strain>
    </source>
</reference>
<evidence type="ECO:0000313" key="1">
    <source>
        <dbReference type="EMBL" id="TDV53602.1"/>
    </source>
</evidence>
<accession>A0A4R7VUT4</accession>
<dbReference type="OrthoDB" id="796761at2"/>
<dbReference type="NCBIfam" id="TIGR04267">
    <property type="entry name" value="mod_HExxH"/>
    <property type="match status" value="1"/>
</dbReference>
<name>A0A4R7VUT4_9PSEU</name>
<protein>
    <submittedName>
        <fullName evidence="1">HEXXH motif-containing protein</fullName>
    </submittedName>
</protein>
<dbReference type="EMBL" id="SOCP01000004">
    <property type="protein sequence ID" value="TDV53602.1"/>
    <property type="molecule type" value="Genomic_DNA"/>
</dbReference>